<gene>
    <name evidence="2" type="ORF">NCTC12862_00115</name>
</gene>
<feature type="region of interest" description="Disordered" evidence="1">
    <location>
        <begin position="237"/>
        <end position="257"/>
    </location>
</feature>
<feature type="region of interest" description="Disordered" evidence="1">
    <location>
        <begin position="95"/>
        <end position="144"/>
    </location>
</feature>
<reference evidence="2 3" key="1">
    <citation type="submission" date="2018-06" db="EMBL/GenBank/DDBJ databases">
        <authorList>
            <consortium name="Pathogen Informatics"/>
            <person name="Doyle S."/>
        </authorList>
    </citation>
    <scope>NUCLEOTIDE SEQUENCE [LARGE SCALE GENOMIC DNA]</scope>
    <source>
        <strain evidence="2 3">NCTC12862</strain>
    </source>
</reference>
<organism evidence="2 3">
    <name type="scientific">Bartonella doshiae</name>
    <dbReference type="NCBI Taxonomy" id="33044"/>
    <lineage>
        <taxon>Bacteria</taxon>
        <taxon>Pseudomonadati</taxon>
        <taxon>Pseudomonadota</taxon>
        <taxon>Alphaproteobacteria</taxon>
        <taxon>Hyphomicrobiales</taxon>
        <taxon>Bartonellaceae</taxon>
        <taxon>Bartonella</taxon>
    </lineage>
</organism>
<protein>
    <submittedName>
        <fullName evidence="2">Uncharacterized protein conserved in bacteria</fullName>
    </submittedName>
</protein>
<dbReference type="STRING" id="33044.GCA_900005695_00062"/>
<proteinExistence type="predicted"/>
<dbReference type="Proteomes" id="UP000254950">
    <property type="component" value="Unassembled WGS sequence"/>
</dbReference>
<feature type="compositionally biased region" description="Basic and acidic residues" evidence="1">
    <location>
        <begin position="243"/>
        <end position="252"/>
    </location>
</feature>
<dbReference type="OrthoDB" id="7597389at2"/>
<evidence type="ECO:0000256" key="1">
    <source>
        <dbReference type="SAM" id="MobiDB-lite"/>
    </source>
</evidence>
<sequence>MSSKLPWTRLFADRWILDLACLSPIECNVYIKLRLQMLYTGEPLLNNTKVWANYTGCSVKMFMKALEVLINTGHIERLDDGCLWSLKVEEELNNSNESLDKVSKTSRSKKLSERAKKAAQARWDKHTNDACDDAKASENPDKNDAKAMLNDAKVIKHDANSMLKDAKHDAYDMLNDAYIYNINNNTNINSYNKKTKTIVLAKKEIGSESLETNEQVDEPTEVAAVETTSEQIATGVDNQPPIHEQENVPEKAKRAKANRGCRLPADFEPDYDFAIAEGLPPERVKVEIAKFRDYWRSKAGANATKIDWQATWRNWVRNSKNYKQGENYGKASIEQTGQQRGWNYRVAQHMSDIKNSDSVYKFLFEDGERTTIPLENGSKALDCRSGESYFISQ</sequence>
<feature type="compositionally biased region" description="Basic and acidic residues" evidence="1">
    <location>
        <begin position="110"/>
        <end position="144"/>
    </location>
</feature>
<dbReference type="RefSeq" id="WP_115608599.1">
    <property type="nucleotide sequence ID" value="NZ_JACHEI010000014.1"/>
</dbReference>
<evidence type="ECO:0000313" key="3">
    <source>
        <dbReference type="Proteomes" id="UP000254950"/>
    </source>
</evidence>
<evidence type="ECO:0000313" key="2">
    <source>
        <dbReference type="EMBL" id="SUV44372.1"/>
    </source>
</evidence>
<dbReference type="AlphaFoldDB" id="A0A380ZDF9"/>
<accession>A0A380ZDF9</accession>
<name>A0A380ZDF9_BARDO</name>
<dbReference type="EMBL" id="UFTF01000001">
    <property type="protein sequence ID" value="SUV44372.1"/>
    <property type="molecule type" value="Genomic_DNA"/>
</dbReference>